<evidence type="ECO:0000313" key="9">
    <source>
        <dbReference type="EMBL" id="MBC8571828.1"/>
    </source>
</evidence>
<dbReference type="RefSeq" id="WP_249306766.1">
    <property type="nucleotide sequence ID" value="NZ_JACRSZ010000001.1"/>
</dbReference>
<evidence type="ECO:0000256" key="4">
    <source>
        <dbReference type="ARBA" id="ARBA00022692"/>
    </source>
</evidence>
<feature type="transmembrane region" description="Helical" evidence="7">
    <location>
        <begin position="545"/>
        <end position="563"/>
    </location>
</feature>
<evidence type="ECO:0000313" key="10">
    <source>
        <dbReference type="Proteomes" id="UP000657421"/>
    </source>
</evidence>
<gene>
    <name evidence="9" type="ORF">H8716_01810</name>
</gene>
<reference evidence="9 10" key="1">
    <citation type="submission" date="2020-08" db="EMBL/GenBank/DDBJ databases">
        <title>Genome public.</title>
        <authorList>
            <person name="Liu C."/>
            <person name="Sun Q."/>
        </authorList>
    </citation>
    <scope>NUCLEOTIDE SEQUENCE [LARGE SCALE GENOMIC DNA]</scope>
    <source>
        <strain evidence="9 10">NSJ-46</strain>
    </source>
</reference>
<keyword evidence="5 7" id="KW-1133">Transmembrane helix</keyword>
<dbReference type="PANTHER" id="PTHR30252:SF0">
    <property type="entry name" value="PEPTIDE TRANSPORTER CSTA"/>
    <property type="match status" value="1"/>
</dbReference>
<feature type="transmembrane region" description="Helical" evidence="7">
    <location>
        <begin position="171"/>
        <end position="193"/>
    </location>
</feature>
<feature type="transmembrane region" description="Helical" evidence="7">
    <location>
        <begin position="84"/>
        <end position="108"/>
    </location>
</feature>
<name>A0ABR7N7U4_9FIRM</name>
<feature type="transmembrane region" description="Helical" evidence="7">
    <location>
        <begin position="129"/>
        <end position="151"/>
    </location>
</feature>
<feature type="transmembrane region" description="Helical" evidence="7">
    <location>
        <begin position="399"/>
        <end position="416"/>
    </location>
</feature>
<evidence type="ECO:0000256" key="5">
    <source>
        <dbReference type="ARBA" id="ARBA00022989"/>
    </source>
</evidence>
<dbReference type="InterPro" id="IPR051605">
    <property type="entry name" value="CstA"/>
</dbReference>
<feature type="transmembrane region" description="Helical" evidence="7">
    <location>
        <begin position="200"/>
        <end position="219"/>
    </location>
</feature>
<comment type="caution">
    <text evidence="9">The sequence shown here is derived from an EMBL/GenBank/DDBJ whole genome shotgun (WGS) entry which is preliminary data.</text>
</comment>
<comment type="subcellular location">
    <subcellularLocation>
        <location evidence="1">Cell membrane</location>
        <topology evidence="1">Multi-pass membrane protein</topology>
    </subcellularLocation>
</comment>
<keyword evidence="3" id="KW-1003">Cell membrane</keyword>
<feature type="domain" description="CstA N-terminal" evidence="8">
    <location>
        <begin position="373"/>
        <end position="519"/>
    </location>
</feature>
<sequence length="573" mass="60636">MNAALLLVVGCVILIVGYVTYGKWLAEQWGIDENRVTPAHELEDGNDYVPAKAPVLMGHHFSSIAGAGPINGPIQAAVFGWVPVLLWVLIGGIFFGAVHDFGALFASIRHKGQSIGEVIEDSMGTGAKRLFIIFSYLTLILVVAAFASIVANTFKATYDESGVLDKVASSANASTAMISILFILVAIVFGFLVYRRNAGLGISTVIGVAAIVLCMAIGLNFHPLYLNGTTWMIIVGIYITIASVTPVWILLQPRDYLSSFLLYGMMIVAVVGIVGAHPTIDIPAFTGFVDQATNGSGVSLGTLFPALFITIACGAISGFHSLVGSGTTAKQLDNEKDARPIAYGGMLIECALALISLCAVGYIWKEYVPGGVTTPTAVFATGISRMCATIPFLAGAEHVIYSLLILAVSAFCLTSLDTATRLARYMFQEFWLNPGEDVASVTGFRAILVKPIVATLITVVLGIFLGLNGYANIWALFGAANQLLAALGLMAVATWLGQIGKNNKMFFIPMFFMLIVTICSLLLTIKANLGAIGAEGAGSWPIVRLVLAVLLIVLSLILAVKAVKTISGQKKNA</sequence>
<feature type="transmembrane region" description="Helical" evidence="7">
    <location>
        <begin position="447"/>
        <end position="467"/>
    </location>
</feature>
<feature type="transmembrane region" description="Helical" evidence="7">
    <location>
        <begin position="341"/>
        <end position="364"/>
    </location>
</feature>
<organism evidence="9 10">
    <name type="scientific">Jingyaoa shaoxingensis</name>
    <dbReference type="NCBI Taxonomy" id="2763671"/>
    <lineage>
        <taxon>Bacteria</taxon>
        <taxon>Bacillati</taxon>
        <taxon>Bacillota</taxon>
        <taxon>Clostridia</taxon>
        <taxon>Lachnospirales</taxon>
        <taxon>Lachnospiraceae</taxon>
        <taxon>Jingyaoa</taxon>
    </lineage>
</organism>
<dbReference type="PANTHER" id="PTHR30252">
    <property type="entry name" value="INNER MEMBRANE PEPTIDE TRANSPORTER"/>
    <property type="match status" value="1"/>
</dbReference>
<dbReference type="Proteomes" id="UP000657421">
    <property type="component" value="Unassembled WGS sequence"/>
</dbReference>
<keyword evidence="4 7" id="KW-0812">Transmembrane</keyword>
<dbReference type="InterPro" id="IPR003706">
    <property type="entry name" value="CstA_N"/>
</dbReference>
<keyword evidence="10" id="KW-1185">Reference proteome</keyword>
<proteinExistence type="inferred from homology"/>
<feature type="transmembrane region" description="Helical" evidence="7">
    <location>
        <begin position="473"/>
        <end position="493"/>
    </location>
</feature>
<comment type="similarity">
    <text evidence="2">Belongs to the peptide transporter carbon starvation (CstA) (TC 2.A.114) family.</text>
</comment>
<accession>A0ABR7N7U4</accession>
<dbReference type="EMBL" id="JACRSZ010000001">
    <property type="protein sequence ID" value="MBC8571828.1"/>
    <property type="molecule type" value="Genomic_DNA"/>
</dbReference>
<evidence type="ECO:0000256" key="3">
    <source>
        <dbReference type="ARBA" id="ARBA00022475"/>
    </source>
</evidence>
<evidence type="ECO:0000256" key="7">
    <source>
        <dbReference type="SAM" id="Phobius"/>
    </source>
</evidence>
<evidence type="ECO:0000256" key="1">
    <source>
        <dbReference type="ARBA" id="ARBA00004651"/>
    </source>
</evidence>
<feature type="transmembrane region" description="Helical" evidence="7">
    <location>
        <begin position="260"/>
        <end position="280"/>
    </location>
</feature>
<feature type="transmembrane region" description="Helical" evidence="7">
    <location>
        <begin position="231"/>
        <end position="251"/>
    </location>
</feature>
<feature type="transmembrane region" description="Helical" evidence="7">
    <location>
        <begin position="300"/>
        <end position="320"/>
    </location>
</feature>
<protein>
    <submittedName>
        <fullName evidence="9">Carbon starvation protein A</fullName>
    </submittedName>
</protein>
<evidence type="ECO:0000256" key="2">
    <source>
        <dbReference type="ARBA" id="ARBA00007755"/>
    </source>
</evidence>
<dbReference type="Pfam" id="PF02554">
    <property type="entry name" value="CstA"/>
    <property type="match status" value="2"/>
</dbReference>
<feature type="transmembrane region" description="Helical" evidence="7">
    <location>
        <begin position="505"/>
        <end position="525"/>
    </location>
</feature>
<evidence type="ECO:0000259" key="8">
    <source>
        <dbReference type="Pfam" id="PF02554"/>
    </source>
</evidence>
<evidence type="ECO:0000256" key="6">
    <source>
        <dbReference type="ARBA" id="ARBA00023136"/>
    </source>
</evidence>
<keyword evidence="6 7" id="KW-0472">Membrane</keyword>
<feature type="domain" description="CstA N-terminal" evidence="8">
    <location>
        <begin position="2"/>
        <end position="364"/>
    </location>
</feature>